<dbReference type="FunFam" id="3.40.50.1000:FF:000022">
    <property type="entry name" value="Phosphoglycolate phosphatase"/>
    <property type="match status" value="1"/>
</dbReference>
<dbReference type="GO" id="GO:0046872">
    <property type="term" value="F:metal ion binding"/>
    <property type="evidence" value="ECO:0007669"/>
    <property type="project" value="UniProtKB-KW"/>
</dbReference>
<dbReference type="InParanoid" id="A0A5C7EJ45"/>
<evidence type="ECO:0000313" key="5">
    <source>
        <dbReference type="EMBL" id="TXF12435.1"/>
    </source>
</evidence>
<dbReference type="InterPro" id="IPR023214">
    <property type="entry name" value="HAD_sf"/>
</dbReference>
<dbReference type="GO" id="GO:0005829">
    <property type="term" value="C:cytosol"/>
    <property type="evidence" value="ECO:0007669"/>
    <property type="project" value="TreeGrafter"/>
</dbReference>
<dbReference type="GO" id="GO:0008967">
    <property type="term" value="F:phosphoglycolate phosphatase activity"/>
    <property type="evidence" value="ECO:0007669"/>
    <property type="project" value="TreeGrafter"/>
</dbReference>
<dbReference type="EMBL" id="VPFL01000006">
    <property type="protein sequence ID" value="TXF12435.1"/>
    <property type="molecule type" value="Genomic_DNA"/>
</dbReference>
<dbReference type="InterPro" id="IPR050155">
    <property type="entry name" value="HAD-like_hydrolase_sf"/>
</dbReference>
<keyword evidence="4" id="KW-0119">Carbohydrate metabolism</keyword>
<dbReference type="GO" id="GO:0006281">
    <property type="term" value="P:DNA repair"/>
    <property type="evidence" value="ECO:0007669"/>
    <property type="project" value="TreeGrafter"/>
</dbReference>
<accession>A0A5C7EJ45</accession>
<organism evidence="5 6">
    <name type="scientific">Pelomicrobium methylotrophicum</name>
    <dbReference type="NCBI Taxonomy" id="2602750"/>
    <lineage>
        <taxon>Bacteria</taxon>
        <taxon>Pseudomonadati</taxon>
        <taxon>Pseudomonadota</taxon>
        <taxon>Hydrogenophilia</taxon>
        <taxon>Hydrogenophilia incertae sedis</taxon>
        <taxon>Pelomicrobium</taxon>
    </lineage>
</organism>
<dbReference type="FunCoup" id="A0A5C7EJ45">
    <property type="interactions" value="464"/>
</dbReference>
<dbReference type="InterPro" id="IPR023198">
    <property type="entry name" value="PGP-like_dom2"/>
</dbReference>
<gene>
    <name evidence="5" type="ORF">FR698_06165</name>
</gene>
<evidence type="ECO:0000256" key="3">
    <source>
        <dbReference type="ARBA" id="ARBA00022842"/>
    </source>
</evidence>
<dbReference type="InterPro" id="IPR006439">
    <property type="entry name" value="HAD-SF_hydro_IA"/>
</dbReference>
<keyword evidence="3" id="KW-0460">Magnesium</keyword>
<dbReference type="NCBIfam" id="TIGR01549">
    <property type="entry name" value="HAD-SF-IA-v1"/>
    <property type="match status" value="1"/>
</dbReference>
<protein>
    <submittedName>
        <fullName evidence="5">HAD-IA family hydrolase</fullName>
    </submittedName>
</protein>
<dbReference type="SFLD" id="SFLDG01129">
    <property type="entry name" value="C1.5:_HAD__Beta-PGM__Phosphata"/>
    <property type="match status" value="1"/>
</dbReference>
<dbReference type="InterPro" id="IPR036412">
    <property type="entry name" value="HAD-like_sf"/>
</dbReference>
<evidence type="ECO:0000313" key="6">
    <source>
        <dbReference type="Proteomes" id="UP000321201"/>
    </source>
</evidence>
<dbReference type="Gene3D" id="3.40.50.1000">
    <property type="entry name" value="HAD superfamily/HAD-like"/>
    <property type="match status" value="1"/>
</dbReference>
<dbReference type="SFLD" id="SFLDS00003">
    <property type="entry name" value="Haloacid_Dehalogenase"/>
    <property type="match status" value="1"/>
</dbReference>
<dbReference type="SUPFAM" id="SSF56784">
    <property type="entry name" value="HAD-like"/>
    <property type="match status" value="1"/>
</dbReference>
<dbReference type="PANTHER" id="PTHR43434:SF23">
    <property type="entry name" value="PHOSPHOGLYCOLATE PHOSPHATASE"/>
    <property type="match status" value="1"/>
</dbReference>
<reference evidence="5 6" key="1">
    <citation type="submission" date="2019-08" db="EMBL/GenBank/DDBJ databases">
        <title>Pelomicrobium methylotrophicum gen. nov., sp. nov. a moderately thermophilic, facultatively anaerobic, lithoautotrophic and methylotrophic bacterium isolated from a terrestrial mud volcano.</title>
        <authorList>
            <person name="Slobodkina G.B."/>
            <person name="Merkel A.Y."/>
            <person name="Slobodkin A.I."/>
        </authorList>
    </citation>
    <scope>NUCLEOTIDE SEQUENCE [LARGE SCALE GENOMIC DNA]</scope>
    <source>
        <strain evidence="5 6">SM250</strain>
    </source>
</reference>
<evidence type="ECO:0000256" key="4">
    <source>
        <dbReference type="ARBA" id="ARBA00023277"/>
    </source>
</evidence>
<keyword evidence="2 5" id="KW-0378">Hydrolase</keyword>
<dbReference type="AlphaFoldDB" id="A0A5C7EJ45"/>
<dbReference type="Pfam" id="PF13419">
    <property type="entry name" value="HAD_2"/>
    <property type="match status" value="1"/>
</dbReference>
<name>A0A5C7EJ45_9PROT</name>
<dbReference type="Gene3D" id="1.10.150.240">
    <property type="entry name" value="Putative phosphatase, domain 2"/>
    <property type="match status" value="1"/>
</dbReference>
<proteinExistence type="predicted"/>
<dbReference type="PANTHER" id="PTHR43434">
    <property type="entry name" value="PHOSPHOGLYCOLATE PHOSPHATASE"/>
    <property type="match status" value="1"/>
</dbReference>
<comment type="caution">
    <text evidence="5">The sequence shown here is derived from an EMBL/GenBank/DDBJ whole genome shotgun (WGS) entry which is preliminary data.</text>
</comment>
<dbReference type="InterPro" id="IPR041492">
    <property type="entry name" value="HAD_2"/>
</dbReference>
<dbReference type="Proteomes" id="UP000321201">
    <property type="component" value="Unassembled WGS sequence"/>
</dbReference>
<dbReference type="OrthoDB" id="5291317at2"/>
<sequence>MPVRAVFFDLDGTFADTAPDLCHTLNRMRERRRLPPLPIEAVRPHASAGARGLLHLGFGLTPEDPDYGVLREEFLTLYSEALCQGTRLFPGIAELVEKLDERGIVWGIVTNKPERFTLPLLTALGMRERSRCIVSGDTCAHPKPHPEPLLTASRQVGVEPRECLYLGDDERDTQASLAAGMHSIVACYGYLGNGKPWQEWGAHGAIAQPLDLLEIV</sequence>
<dbReference type="NCBIfam" id="TIGR01509">
    <property type="entry name" value="HAD-SF-IA-v3"/>
    <property type="match status" value="1"/>
</dbReference>
<dbReference type="RefSeq" id="WP_147799303.1">
    <property type="nucleotide sequence ID" value="NZ_VPFL01000006.1"/>
</dbReference>
<keyword evidence="1" id="KW-0479">Metal-binding</keyword>
<keyword evidence="6" id="KW-1185">Reference proteome</keyword>
<evidence type="ECO:0000256" key="2">
    <source>
        <dbReference type="ARBA" id="ARBA00022801"/>
    </source>
</evidence>
<evidence type="ECO:0000256" key="1">
    <source>
        <dbReference type="ARBA" id="ARBA00022723"/>
    </source>
</evidence>